<dbReference type="AlphaFoldDB" id="A0A0V0HJ14"/>
<sequence length="95" mass="11208">MKWRLIDQNTCPLCEVQEESGNKLLRWQNYQTDALSWDNELKWMMAHVNGRNATTEVFRVIVAGCVCFLWQERNTSLPRQEEIPASITRLIIRRG</sequence>
<reference evidence="1" key="1">
    <citation type="submission" date="2015-12" db="EMBL/GenBank/DDBJ databases">
        <title>Gene expression during late stages of embryo sac development: a critical building block for successful pollen-pistil interactions.</title>
        <authorList>
            <person name="Liu Y."/>
            <person name="Joly V."/>
            <person name="Sabar M."/>
            <person name="Matton D.P."/>
        </authorList>
    </citation>
    <scope>NUCLEOTIDE SEQUENCE</scope>
</reference>
<protein>
    <submittedName>
        <fullName evidence="1">Putative ovule protein</fullName>
    </submittedName>
</protein>
<organism evidence="1">
    <name type="scientific">Solanum chacoense</name>
    <name type="common">Chaco potato</name>
    <dbReference type="NCBI Taxonomy" id="4108"/>
    <lineage>
        <taxon>Eukaryota</taxon>
        <taxon>Viridiplantae</taxon>
        <taxon>Streptophyta</taxon>
        <taxon>Embryophyta</taxon>
        <taxon>Tracheophyta</taxon>
        <taxon>Spermatophyta</taxon>
        <taxon>Magnoliopsida</taxon>
        <taxon>eudicotyledons</taxon>
        <taxon>Gunneridae</taxon>
        <taxon>Pentapetalae</taxon>
        <taxon>asterids</taxon>
        <taxon>lamiids</taxon>
        <taxon>Solanales</taxon>
        <taxon>Solanaceae</taxon>
        <taxon>Solanoideae</taxon>
        <taxon>Solaneae</taxon>
        <taxon>Solanum</taxon>
    </lineage>
</organism>
<evidence type="ECO:0000313" key="1">
    <source>
        <dbReference type="EMBL" id="JAP19435.1"/>
    </source>
</evidence>
<proteinExistence type="predicted"/>
<accession>A0A0V0HJ14</accession>
<name>A0A0V0HJ14_SOLCH</name>
<dbReference type="EMBL" id="GEDG01020058">
    <property type="protein sequence ID" value="JAP19435.1"/>
    <property type="molecule type" value="Transcribed_RNA"/>
</dbReference>